<dbReference type="InterPro" id="IPR000640">
    <property type="entry name" value="EFG_V-like"/>
</dbReference>
<dbReference type="SMART" id="SM00838">
    <property type="entry name" value="EFG_C"/>
    <property type="match status" value="1"/>
</dbReference>
<evidence type="ECO:0000256" key="2">
    <source>
        <dbReference type="ARBA" id="ARBA00022741"/>
    </source>
</evidence>
<dbReference type="GO" id="GO:0032790">
    <property type="term" value="P:ribosome disassembly"/>
    <property type="evidence" value="ECO:0007669"/>
    <property type="project" value="TreeGrafter"/>
</dbReference>
<feature type="domain" description="Tr-type G" evidence="7">
    <location>
        <begin position="7"/>
        <end position="263"/>
    </location>
</feature>
<keyword evidence="5" id="KW-0342">GTP-binding</keyword>
<dbReference type="Pfam" id="PF14492">
    <property type="entry name" value="EFG_III"/>
    <property type="match status" value="1"/>
</dbReference>
<dbReference type="GO" id="GO:0003924">
    <property type="term" value="F:GTPase activity"/>
    <property type="evidence" value="ECO:0007669"/>
    <property type="project" value="InterPro"/>
</dbReference>
<dbReference type="EMBL" id="JACHGB010000004">
    <property type="protein sequence ID" value="MBB5272307.1"/>
    <property type="molecule type" value="Genomic_DNA"/>
</dbReference>
<dbReference type="InterPro" id="IPR047872">
    <property type="entry name" value="EFG_IV"/>
</dbReference>
<dbReference type="FunFam" id="3.30.70.240:FF:000001">
    <property type="entry name" value="Elongation factor G"/>
    <property type="match status" value="1"/>
</dbReference>
<dbReference type="RefSeq" id="WP_183967580.1">
    <property type="nucleotide sequence ID" value="NZ_BAABEW010000002.1"/>
</dbReference>
<dbReference type="CDD" id="cd01434">
    <property type="entry name" value="EFG_mtEFG1_IV"/>
    <property type="match status" value="1"/>
</dbReference>
<reference evidence="8 9" key="1">
    <citation type="submission" date="2020-08" db="EMBL/GenBank/DDBJ databases">
        <title>Genomic Encyclopedia of Type Strains, Phase IV (KMG-IV): sequencing the most valuable type-strain genomes for metagenomic binning, comparative biology and taxonomic classification.</title>
        <authorList>
            <person name="Goeker M."/>
        </authorList>
    </citation>
    <scope>NUCLEOTIDE SEQUENCE [LARGE SCALE GENOMIC DNA]</scope>
    <source>
        <strain evidence="8 9">DSM 29781</strain>
    </source>
</reference>
<evidence type="ECO:0000256" key="6">
    <source>
        <dbReference type="ARBA" id="ARBA00024731"/>
    </source>
</evidence>
<evidence type="ECO:0000313" key="9">
    <source>
        <dbReference type="Proteomes" id="UP000532440"/>
    </source>
</evidence>
<dbReference type="NCBIfam" id="NF009381">
    <property type="entry name" value="PRK12740.1-5"/>
    <property type="match status" value="1"/>
</dbReference>
<name>A0A7W8M945_9BURK</name>
<dbReference type="PANTHER" id="PTHR43261:SF6">
    <property type="entry name" value="ELONGATION FACTOR G-LIKE PROTEIN"/>
    <property type="match status" value="1"/>
</dbReference>
<gene>
    <name evidence="8" type="ORF">HNQ70_002321</name>
</gene>
<dbReference type="GO" id="GO:0005525">
    <property type="term" value="F:GTP binding"/>
    <property type="evidence" value="ECO:0007669"/>
    <property type="project" value="UniProtKB-KW"/>
</dbReference>
<dbReference type="Gene3D" id="2.40.30.10">
    <property type="entry name" value="Translation factors"/>
    <property type="match status" value="1"/>
</dbReference>
<dbReference type="Gene3D" id="3.30.70.870">
    <property type="entry name" value="Elongation Factor G (Translational Gtpase), domain 3"/>
    <property type="match status" value="1"/>
</dbReference>
<dbReference type="Pfam" id="PF00679">
    <property type="entry name" value="EFG_C"/>
    <property type="match status" value="1"/>
</dbReference>
<dbReference type="AlphaFoldDB" id="A0A7W8M945"/>
<dbReference type="Pfam" id="PF22042">
    <property type="entry name" value="EF-G_D2"/>
    <property type="match status" value="1"/>
</dbReference>
<comment type="function">
    <text evidence="6">Catalyzes the GTP-dependent ribosomal translocation step during translation elongation. During this step, the ribosome changes from the pre-translocational (PRE) to the post-translocational (POST) state as the newly formed A-site-bound peptidyl-tRNA and P-site-bound deacylated tRNA move to the P and E sites, respectively. Catalyzes the coordinated movement of the two tRNA molecules, the mRNA and conformational changes in the ribosome.</text>
</comment>
<dbReference type="Proteomes" id="UP000532440">
    <property type="component" value="Unassembled WGS sequence"/>
</dbReference>
<evidence type="ECO:0000256" key="4">
    <source>
        <dbReference type="ARBA" id="ARBA00022917"/>
    </source>
</evidence>
<dbReference type="InterPro" id="IPR027417">
    <property type="entry name" value="P-loop_NTPase"/>
</dbReference>
<keyword evidence="4" id="KW-0648">Protein biosynthesis</keyword>
<dbReference type="Gene3D" id="3.40.50.300">
    <property type="entry name" value="P-loop containing nucleotide triphosphate hydrolases"/>
    <property type="match status" value="1"/>
</dbReference>
<dbReference type="Gene3D" id="3.30.230.10">
    <property type="match status" value="1"/>
</dbReference>
<dbReference type="CDD" id="cd03713">
    <property type="entry name" value="EFG_mtEFG_C"/>
    <property type="match status" value="1"/>
</dbReference>
<proteinExistence type="predicted"/>
<dbReference type="InterPro" id="IPR041095">
    <property type="entry name" value="EFG_II"/>
</dbReference>
<comment type="caution">
    <text evidence="8">The sequence shown here is derived from an EMBL/GenBank/DDBJ whole genome shotgun (WGS) entry which is preliminary data.</text>
</comment>
<keyword evidence="2" id="KW-0547">Nucleotide-binding</keyword>
<dbReference type="SMART" id="SM00889">
    <property type="entry name" value="EFG_IV"/>
    <property type="match status" value="1"/>
</dbReference>
<dbReference type="SUPFAM" id="SSF50447">
    <property type="entry name" value="Translation proteins"/>
    <property type="match status" value="1"/>
</dbReference>
<dbReference type="PANTHER" id="PTHR43261">
    <property type="entry name" value="TRANSLATION ELONGATION FACTOR G-RELATED"/>
    <property type="match status" value="1"/>
</dbReference>
<dbReference type="GO" id="GO:0003746">
    <property type="term" value="F:translation elongation factor activity"/>
    <property type="evidence" value="ECO:0007669"/>
    <property type="project" value="UniProtKB-KW"/>
</dbReference>
<dbReference type="Gene3D" id="3.30.70.240">
    <property type="match status" value="1"/>
</dbReference>
<keyword evidence="9" id="KW-1185">Reference proteome</keyword>
<dbReference type="InterPro" id="IPR053905">
    <property type="entry name" value="EF-G-like_DII"/>
</dbReference>
<sequence>MSEASPSAIRNLVLVGQAGAGKTSLAEALLAAAGALPAPGSVEKGNTVCDHDPLERELGHSVQTALVNFEWAGHRLYLADTPGLPDFAGQSIAALAAADTALVVIDARTGVRAMTERMMRAAGERGMCRMIVVNGIDAERADLAGVVGEIRERFGSQCMFLDLPAHHGRDVVELLSHEDGESDLDSVAGAHRALIDRLVEDDETLLARYLDEGADPTEEELHAPFEKALRDGRLIPVMFTSARTGAGVAELLHIVTTLAPSPLEANPPQFFRGDPGAPDAQSFAARPDPGAHAVAHVFRVSIDPYMGRVGAFRVFQGTVRKDMQLFVGDARRPIRVAHLYRVHGKELIEAPSLQPGEIGAIARVDELHFDAVLHDSHDEDHIHLKASVLPAPMHGLALSPRRQGDEQKLSEALARLAAEDPSMSLERDDRSHAWVIRGVGEVHLQAKLDRLARGYRLEVDTRPPRVPYRETITAQAEGHHRHRKQSGGAGQFGEVMLRVEPLERGAGFEFVDQVKGGAIPGVFMPAVEKGVRQALAEGVIAGSPVIDLRVVVHDGKTHPVDGKEVAFITAGRKAAIDAIRLAAPVVLEPIVAVEVVAPEASIGEITGDISARRGHVTGTSMRADGTATVSALVPLGELADYASRLKAMTGGAGAYDHVFAHYAPAPPALQRRLVEAHGTSPDDD</sequence>
<dbReference type="SUPFAM" id="SSF54211">
    <property type="entry name" value="Ribosomal protein S5 domain 2-like"/>
    <property type="match status" value="1"/>
</dbReference>
<dbReference type="InterPro" id="IPR009000">
    <property type="entry name" value="Transl_B-barrel_sf"/>
</dbReference>
<evidence type="ECO:0000313" key="8">
    <source>
        <dbReference type="EMBL" id="MBB5272307.1"/>
    </source>
</evidence>
<dbReference type="InterPro" id="IPR035647">
    <property type="entry name" value="EFG_III/V"/>
</dbReference>
<evidence type="ECO:0000256" key="1">
    <source>
        <dbReference type="ARBA" id="ARBA00017872"/>
    </source>
</evidence>
<dbReference type="Pfam" id="PF00009">
    <property type="entry name" value="GTP_EFTU"/>
    <property type="match status" value="1"/>
</dbReference>
<evidence type="ECO:0000256" key="5">
    <source>
        <dbReference type="ARBA" id="ARBA00023134"/>
    </source>
</evidence>
<organism evidence="8 9">
    <name type="scientific">Quisquiliibacterium transsilvanicum</name>
    <dbReference type="NCBI Taxonomy" id="1549638"/>
    <lineage>
        <taxon>Bacteria</taxon>
        <taxon>Pseudomonadati</taxon>
        <taxon>Pseudomonadota</taxon>
        <taxon>Betaproteobacteria</taxon>
        <taxon>Burkholderiales</taxon>
        <taxon>Burkholderiaceae</taxon>
        <taxon>Quisquiliibacterium</taxon>
    </lineage>
</organism>
<evidence type="ECO:0000259" key="7">
    <source>
        <dbReference type="PROSITE" id="PS51722"/>
    </source>
</evidence>
<dbReference type="GO" id="GO:0097216">
    <property type="term" value="F:guanosine tetraphosphate binding"/>
    <property type="evidence" value="ECO:0007669"/>
    <property type="project" value="UniProtKB-ARBA"/>
</dbReference>
<dbReference type="PROSITE" id="PS51722">
    <property type="entry name" value="G_TR_2"/>
    <property type="match status" value="1"/>
</dbReference>
<dbReference type="NCBIfam" id="NF009891">
    <property type="entry name" value="PRK13351.1-1"/>
    <property type="match status" value="1"/>
</dbReference>
<dbReference type="InterPro" id="IPR014721">
    <property type="entry name" value="Ribsml_uS5_D2-typ_fold_subgr"/>
</dbReference>
<keyword evidence="3 8" id="KW-0251">Elongation factor</keyword>
<evidence type="ECO:0000256" key="3">
    <source>
        <dbReference type="ARBA" id="ARBA00022768"/>
    </source>
</evidence>
<dbReference type="InterPro" id="IPR035649">
    <property type="entry name" value="EFG_V"/>
</dbReference>
<protein>
    <recommendedName>
        <fullName evidence="1">Elongation factor G</fullName>
    </recommendedName>
</protein>
<dbReference type="Pfam" id="PF03764">
    <property type="entry name" value="EFG_IV"/>
    <property type="match status" value="1"/>
</dbReference>
<dbReference type="InterPro" id="IPR020568">
    <property type="entry name" value="Ribosomal_Su5_D2-typ_SF"/>
</dbReference>
<dbReference type="InterPro" id="IPR000795">
    <property type="entry name" value="T_Tr_GTP-bd_dom"/>
</dbReference>
<dbReference type="SUPFAM" id="SSF54980">
    <property type="entry name" value="EF-G C-terminal domain-like"/>
    <property type="match status" value="2"/>
</dbReference>
<dbReference type="InterPro" id="IPR005517">
    <property type="entry name" value="Transl_elong_EFG/EF2_IV"/>
</dbReference>
<accession>A0A7W8M945</accession>
<dbReference type="SUPFAM" id="SSF52540">
    <property type="entry name" value="P-loop containing nucleoside triphosphate hydrolases"/>
    <property type="match status" value="1"/>
</dbReference>